<evidence type="ECO:0000256" key="1">
    <source>
        <dbReference type="PIRSR" id="PIRSR600760-2"/>
    </source>
</evidence>
<dbReference type="RefSeq" id="WP_203662954.1">
    <property type="nucleotide sequence ID" value="NZ_BAAAZM010000012.1"/>
</dbReference>
<dbReference type="PANTHER" id="PTHR43028">
    <property type="entry name" value="3'(2'),5'-BISPHOSPHATE NUCLEOTIDASE 1"/>
    <property type="match status" value="1"/>
</dbReference>
<feature type="binding site" evidence="1">
    <location>
        <position position="245"/>
    </location>
    <ligand>
        <name>Mg(2+)</name>
        <dbReference type="ChEBI" id="CHEBI:18420"/>
        <label>1</label>
        <note>catalytic</note>
    </ligand>
</feature>
<evidence type="ECO:0000313" key="3">
    <source>
        <dbReference type="Proteomes" id="UP000612808"/>
    </source>
</evidence>
<evidence type="ECO:0000313" key="2">
    <source>
        <dbReference type="EMBL" id="GID14920.1"/>
    </source>
</evidence>
<dbReference type="Proteomes" id="UP000612808">
    <property type="component" value="Unassembled WGS sequence"/>
</dbReference>
<gene>
    <name evidence="2" type="ORF">Aru02nite_58090</name>
</gene>
<dbReference type="InterPro" id="IPR000760">
    <property type="entry name" value="Inositol_monophosphatase-like"/>
</dbReference>
<protein>
    <recommendedName>
        <fullName evidence="4">Myo-inositol-1(Or 4)-monophosphatase</fullName>
    </recommendedName>
</protein>
<evidence type="ECO:0008006" key="4">
    <source>
        <dbReference type="Google" id="ProtNLM"/>
    </source>
</evidence>
<comment type="cofactor">
    <cofactor evidence="1">
        <name>Mg(2+)</name>
        <dbReference type="ChEBI" id="CHEBI:18420"/>
    </cofactor>
</comment>
<accession>A0A8J3JAK6</accession>
<dbReference type="EMBL" id="BOMB01000034">
    <property type="protein sequence ID" value="GID14920.1"/>
    <property type="molecule type" value="Genomic_DNA"/>
</dbReference>
<dbReference type="Gene3D" id="3.30.540.10">
    <property type="entry name" value="Fructose-1,6-Bisphosphatase, subunit A, domain 1"/>
    <property type="match status" value="1"/>
</dbReference>
<feature type="binding site" evidence="1">
    <location>
        <position position="99"/>
    </location>
    <ligand>
        <name>Mg(2+)</name>
        <dbReference type="ChEBI" id="CHEBI:18420"/>
        <label>1</label>
        <note>catalytic</note>
    </ligand>
</feature>
<dbReference type="Gene3D" id="3.40.190.80">
    <property type="match status" value="1"/>
</dbReference>
<dbReference type="GO" id="GO:0046872">
    <property type="term" value="F:metal ion binding"/>
    <property type="evidence" value="ECO:0007669"/>
    <property type="project" value="UniProtKB-KW"/>
</dbReference>
<organism evidence="2 3">
    <name type="scientific">Actinocatenispora rupis</name>
    <dbReference type="NCBI Taxonomy" id="519421"/>
    <lineage>
        <taxon>Bacteria</taxon>
        <taxon>Bacillati</taxon>
        <taxon>Actinomycetota</taxon>
        <taxon>Actinomycetes</taxon>
        <taxon>Micromonosporales</taxon>
        <taxon>Micromonosporaceae</taxon>
        <taxon>Actinocatenispora</taxon>
    </lineage>
</organism>
<proteinExistence type="predicted"/>
<comment type="caution">
    <text evidence="2">The sequence shown here is derived from an EMBL/GenBank/DDBJ whole genome shotgun (WGS) entry which is preliminary data.</text>
</comment>
<feature type="binding site" evidence="1">
    <location>
        <position position="100"/>
    </location>
    <ligand>
        <name>Mg(2+)</name>
        <dbReference type="ChEBI" id="CHEBI:18420"/>
        <label>1</label>
        <note>catalytic</note>
    </ligand>
</feature>
<dbReference type="PANTHER" id="PTHR43028:SF5">
    <property type="entry name" value="3'(2'),5'-BISPHOSPHATE NUCLEOTIDASE 1"/>
    <property type="match status" value="1"/>
</dbReference>
<name>A0A8J3JAK6_9ACTN</name>
<feature type="binding site" evidence="1">
    <location>
        <position position="97"/>
    </location>
    <ligand>
        <name>Mg(2+)</name>
        <dbReference type="ChEBI" id="CHEBI:18420"/>
        <label>1</label>
        <note>catalytic</note>
    </ligand>
</feature>
<reference evidence="2" key="1">
    <citation type="submission" date="2021-01" db="EMBL/GenBank/DDBJ databases">
        <title>Whole genome shotgun sequence of Actinocatenispora rupis NBRC 107355.</title>
        <authorList>
            <person name="Komaki H."/>
            <person name="Tamura T."/>
        </authorList>
    </citation>
    <scope>NUCLEOTIDE SEQUENCE</scope>
    <source>
        <strain evidence="2">NBRC 107355</strain>
    </source>
</reference>
<dbReference type="AlphaFoldDB" id="A0A8J3JAK6"/>
<keyword evidence="1" id="KW-0460">Magnesium</keyword>
<keyword evidence="1" id="KW-0479">Metal-binding</keyword>
<dbReference type="PRINTS" id="PR00377">
    <property type="entry name" value="IMPHPHTASES"/>
</dbReference>
<dbReference type="SUPFAM" id="SSF56655">
    <property type="entry name" value="Carbohydrate phosphatase"/>
    <property type="match status" value="1"/>
</dbReference>
<sequence>MSTGSLPDVATTLVGVVRTIIPEIRPRLISSALSGSHGERENQRHEDNFLSSHDLWLHDRYKELLRAQLPGFVYASEEADPEIVGSDPDPDLVVLVDPLDTSELAVRGILGYTHVMAYSRFLARPVAAVVGDLFHHIQLYIAARDAHGDDHAYVATDGGQPQGVAVHHGTALSDALVTNYLMRPTERLLPLANQTRLIEALGTRPPGAKSRGRVGVDFGSVSLCHVATGATDATIEFAKGFALWDLAPGHYILHAAGGTVIDLDGIPLPLDHQLNSMADIAEAMNRRQTFIAASTPELARSILNVLDLL</sequence>
<dbReference type="InterPro" id="IPR050725">
    <property type="entry name" value="CysQ/Inositol_MonoPase"/>
</dbReference>
<dbReference type="Pfam" id="PF00459">
    <property type="entry name" value="Inositol_P"/>
    <property type="match status" value="1"/>
</dbReference>
<keyword evidence="3" id="KW-1185">Reference proteome</keyword>
<feature type="binding site" evidence="1">
    <location>
        <position position="77"/>
    </location>
    <ligand>
        <name>Mg(2+)</name>
        <dbReference type="ChEBI" id="CHEBI:18420"/>
        <label>1</label>
        <note>catalytic</note>
    </ligand>
</feature>